<feature type="chain" id="PRO_5035320411" evidence="1">
    <location>
        <begin position="16"/>
        <end position="114"/>
    </location>
</feature>
<feature type="signal peptide" evidence="1">
    <location>
        <begin position="1"/>
        <end position="15"/>
    </location>
</feature>
<evidence type="ECO:0000313" key="3">
    <source>
        <dbReference type="Proteomes" id="UP000789524"/>
    </source>
</evidence>
<gene>
    <name evidence="2" type="ORF">DCHRY22_LOCUS7996</name>
</gene>
<dbReference type="EMBL" id="CAKASE010000059">
    <property type="protein sequence ID" value="CAG9567924.1"/>
    <property type="molecule type" value="Genomic_DNA"/>
</dbReference>
<name>A0A8J2QQG5_9NEOP</name>
<comment type="caution">
    <text evidence="2">The sequence shown here is derived from an EMBL/GenBank/DDBJ whole genome shotgun (WGS) entry which is preliminary data.</text>
</comment>
<sequence>MKVIILAAILSLVQARPGLFFAQPLHAPGVEYAQPSPVIHSHPAVEANAASEAQLPPQLLKSHAFYSNPAIAAGLAKESWFTQKEMQVVEREAEKIPRQRIYDIVKNAGFLDRH</sequence>
<reference evidence="2" key="1">
    <citation type="submission" date="2021-09" db="EMBL/GenBank/DDBJ databases">
        <authorList>
            <person name="Martin H S."/>
        </authorList>
    </citation>
    <scope>NUCLEOTIDE SEQUENCE</scope>
</reference>
<keyword evidence="3" id="KW-1185">Reference proteome</keyword>
<evidence type="ECO:0000256" key="1">
    <source>
        <dbReference type="SAM" id="SignalP"/>
    </source>
</evidence>
<evidence type="ECO:0000313" key="2">
    <source>
        <dbReference type="EMBL" id="CAG9567924.1"/>
    </source>
</evidence>
<dbReference type="Proteomes" id="UP000789524">
    <property type="component" value="Unassembled WGS sequence"/>
</dbReference>
<proteinExistence type="predicted"/>
<keyword evidence="1" id="KW-0732">Signal</keyword>
<dbReference type="AlphaFoldDB" id="A0A8J2QQG5"/>
<protein>
    <submittedName>
        <fullName evidence="2">(African queen) hypothetical protein</fullName>
    </submittedName>
</protein>
<dbReference type="OrthoDB" id="7674957at2759"/>
<accession>A0A8J2QQG5</accession>
<organism evidence="2 3">
    <name type="scientific">Danaus chrysippus</name>
    <name type="common">African queen</name>
    <dbReference type="NCBI Taxonomy" id="151541"/>
    <lineage>
        <taxon>Eukaryota</taxon>
        <taxon>Metazoa</taxon>
        <taxon>Ecdysozoa</taxon>
        <taxon>Arthropoda</taxon>
        <taxon>Hexapoda</taxon>
        <taxon>Insecta</taxon>
        <taxon>Pterygota</taxon>
        <taxon>Neoptera</taxon>
        <taxon>Endopterygota</taxon>
        <taxon>Lepidoptera</taxon>
        <taxon>Glossata</taxon>
        <taxon>Ditrysia</taxon>
        <taxon>Papilionoidea</taxon>
        <taxon>Nymphalidae</taxon>
        <taxon>Danainae</taxon>
        <taxon>Danaini</taxon>
        <taxon>Danaina</taxon>
        <taxon>Danaus</taxon>
        <taxon>Anosia</taxon>
    </lineage>
</organism>